<feature type="transmembrane region" description="Helical" evidence="6">
    <location>
        <begin position="129"/>
        <end position="147"/>
    </location>
</feature>
<comment type="subcellular location">
    <subcellularLocation>
        <location evidence="1">Membrane</location>
        <topology evidence="1">Multi-pass membrane protein</topology>
    </subcellularLocation>
</comment>
<keyword evidence="2 6" id="KW-0812">Transmembrane</keyword>
<feature type="transmembrane region" description="Helical" evidence="6">
    <location>
        <begin position="446"/>
        <end position="472"/>
    </location>
</feature>
<feature type="transmembrane region" description="Helical" evidence="6">
    <location>
        <begin position="484"/>
        <end position="503"/>
    </location>
</feature>
<feature type="transmembrane region" description="Helical" evidence="6">
    <location>
        <begin position="190"/>
        <end position="211"/>
    </location>
</feature>
<dbReference type="OrthoDB" id="2585655at2759"/>
<dbReference type="GO" id="GO:0005886">
    <property type="term" value="C:plasma membrane"/>
    <property type="evidence" value="ECO:0007669"/>
    <property type="project" value="TreeGrafter"/>
</dbReference>
<dbReference type="EMBL" id="HE796933">
    <property type="protein sequence ID" value="CCL99471.1"/>
    <property type="molecule type" value="Genomic_DNA"/>
</dbReference>
<evidence type="ECO:0000259" key="7">
    <source>
        <dbReference type="PROSITE" id="PS50850"/>
    </source>
</evidence>
<dbReference type="Pfam" id="PF07690">
    <property type="entry name" value="MFS_1"/>
    <property type="match status" value="1"/>
</dbReference>
<feature type="transmembrane region" description="Helical" evidence="6">
    <location>
        <begin position="515"/>
        <end position="534"/>
    </location>
</feature>
<dbReference type="PANTHER" id="PTHR23502">
    <property type="entry name" value="MAJOR FACILITATOR SUPERFAMILY"/>
    <property type="match status" value="1"/>
</dbReference>
<dbReference type="InParanoid" id="J4I8I5"/>
<feature type="domain" description="Major facilitator superfamily (MFS) profile" evidence="7">
    <location>
        <begin position="63"/>
        <end position="537"/>
    </location>
</feature>
<sequence>MVGDTQSTATLAQLSADPHTDPPPQPDSGNDEKPVAVTSKLDIEHATVRDDPRKWSKTRKYVGVAMVSLAAMVAGLGANIYNPAISQIEADLHATPSQLSLTLSLFILIQGGFPLIWSAVSEVQGRKRVYLVSLVICTVGCIVSATAKSINVLIGMRCVQAAGSSAVISIGAATLADMYDPADRGTMMGIYYCAPLLGPSLGPILGGVLTQGFNWRATFWFLAIFTGFCAVSFLFFKDTFRLERSLTYQTALRRLLEHEAKKTQVDAEKRRHEKDVKEQDEDNGNSTSMHDVEAQAAQLADGTALPIKEIKLSLMDINPVRPIVQVLRRQNNIMILVASGKFGRLLFAFNFSITYTAARTLADQYHYDALKVGLALLAYGVGCLFGSILGGRYSDYVFKQLKAKFGDKMYPEARMCTLRLQSTLVPMLFFPPSVAAYGWVCERHVSIAAVCVMLFLSGFFQICIYTSTLAYIVDANVGRSSSAVASNSFFRGLFAFVATEIAVPLQDSIGDGGLYSMWTGLLFISEAMMILVWWKGREWREKAVAQEARRSGAQ</sequence>
<organism evidence="8 9">
    <name type="scientific">Fibroporia radiculosa</name>
    <dbReference type="NCBI Taxonomy" id="599839"/>
    <lineage>
        <taxon>Eukaryota</taxon>
        <taxon>Fungi</taxon>
        <taxon>Dikarya</taxon>
        <taxon>Basidiomycota</taxon>
        <taxon>Agaricomycotina</taxon>
        <taxon>Agaricomycetes</taxon>
        <taxon>Polyporales</taxon>
        <taxon>Fibroporiaceae</taxon>
        <taxon>Fibroporia</taxon>
    </lineage>
</organism>
<evidence type="ECO:0000313" key="9">
    <source>
        <dbReference type="Proteomes" id="UP000006352"/>
    </source>
</evidence>
<proteinExistence type="predicted"/>
<feature type="transmembrane region" description="Helical" evidence="6">
    <location>
        <begin position="61"/>
        <end position="81"/>
    </location>
</feature>
<feature type="transmembrane region" description="Helical" evidence="6">
    <location>
        <begin position="333"/>
        <end position="353"/>
    </location>
</feature>
<keyword evidence="9" id="KW-1185">Reference proteome</keyword>
<dbReference type="InterPro" id="IPR011701">
    <property type="entry name" value="MFS"/>
</dbReference>
<feature type="transmembrane region" description="Helical" evidence="6">
    <location>
        <begin position="416"/>
        <end position="440"/>
    </location>
</feature>
<evidence type="ECO:0000256" key="2">
    <source>
        <dbReference type="ARBA" id="ARBA00022692"/>
    </source>
</evidence>
<dbReference type="Gene3D" id="1.20.1720.10">
    <property type="entry name" value="Multidrug resistance protein D"/>
    <property type="match status" value="1"/>
</dbReference>
<dbReference type="GO" id="GO:0022857">
    <property type="term" value="F:transmembrane transporter activity"/>
    <property type="evidence" value="ECO:0007669"/>
    <property type="project" value="InterPro"/>
</dbReference>
<keyword evidence="3 6" id="KW-1133">Transmembrane helix</keyword>
<dbReference type="SUPFAM" id="SSF103473">
    <property type="entry name" value="MFS general substrate transporter"/>
    <property type="match status" value="1"/>
</dbReference>
<reference evidence="8 9" key="1">
    <citation type="journal article" date="2012" name="Appl. Environ. Microbiol.">
        <title>Short-read sequencing for genomic analysis of the brown rot fungus Fibroporia radiculosa.</title>
        <authorList>
            <person name="Tang J.D."/>
            <person name="Perkins A.D."/>
            <person name="Sonstegard T.S."/>
            <person name="Schroeder S.G."/>
            <person name="Burgess S.C."/>
            <person name="Diehl S.V."/>
        </authorList>
    </citation>
    <scope>NUCLEOTIDE SEQUENCE [LARGE SCALE GENOMIC DNA]</scope>
    <source>
        <strain evidence="8 9">TFFH 294</strain>
    </source>
</reference>
<dbReference type="AlphaFoldDB" id="J4I8I5"/>
<feature type="transmembrane region" description="Helical" evidence="6">
    <location>
        <begin position="373"/>
        <end position="395"/>
    </location>
</feature>
<dbReference type="PANTHER" id="PTHR23502:SF5">
    <property type="entry name" value="QUINIDINE RESISTANCE PROTEIN 3"/>
    <property type="match status" value="1"/>
</dbReference>
<feature type="transmembrane region" description="Helical" evidence="6">
    <location>
        <begin position="217"/>
        <end position="236"/>
    </location>
</feature>
<name>J4I8I5_9APHY</name>
<dbReference type="GeneID" id="24094382"/>
<evidence type="ECO:0000256" key="3">
    <source>
        <dbReference type="ARBA" id="ARBA00022989"/>
    </source>
</evidence>
<feature type="region of interest" description="Disordered" evidence="5">
    <location>
        <begin position="263"/>
        <end position="288"/>
    </location>
</feature>
<dbReference type="PROSITE" id="PS50850">
    <property type="entry name" value="MFS"/>
    <property type="match status" value="1"/>
</dbReference>
<evidence type="ECO:0000256" key="1">
    <source>
        <dbReference type="ARBA" id="ARBA00004141"/>
    </source>
</evidence>
<evidence type="ECO:0000256" key="5">
    <source>
        <dbReference type="SAM" id="MobiDB-lite"/>
    </source>
</evidence>
<dbReference type="Gene3D" id="1.20.1250.20">
    <property type="entry name" value="MFS general substrate transporter like domains"/>
    <property type="match status" value="1"/>
</dbReference>
<dbReference type="STRING" id="599839.J4I8I5"/>
<dbReference type="HOGENOM" id="CLU_008455_8_5_1"/>
<evidence type="ECO:0000256" key="6">
    <source>
        <dbReference type="SAM" id="Phobius"/>
    </source>
</evidence>
<feature type="transmembrane region" description="Helical" evidence="6">
    <location>
        <begin position="159"/>
        <end position="178"/>
    </location>
</feature>
<dbReference type="RefSeq" id="XP_012178754.1">
    <property type="nucleotide sequence ID" value="XM_012323364.1"/>
</dbReference>
<feature type="region of interest" description="Disordered" evidence="5">
    <location>
        <begin position="1"/>
        <end position="42"/>
    </location>
</feature>
<feature type="compositionally biased region" description="Basic and acidic residues" evidence="5">
    <location>
        <begin position="263"/>
        <end position="277"/>
    </location>
</feature>
<accession>J4I8I5</accession>
<dbReference type="InterPro" id="IPR036259">
    <property type="entry name" value="MFS_trans_sf"/>
</dbReference>
<protein>
    <recommendedName>
        <fullName evidence="7">Major facilitator superfamily (MFS) profile domain-containing protein</fullName>
    </recommendedName>
</protein>
<feature type="transmembrane region" description="Helical" evidence="6">
    <location>
        <begin position="101"/>
        <end position="120"/>
    </location>
</feature>
<dbReference type="Proteomes" id="UP000006352">
    <property type="component" value="Unassembled WGS sequence"/>
</dbReference>
<keyword evidence="4 6" id="KW-0472">Membrane</keyword>
<dbReference type="InterPro" id="IPR020846">
    <property type="entry name" value="MFS_dom"/>
</dbReference>
<evidence type="ECO:0000313" key="8">
    <source>
        <dbReference type="EMBL" id="CCL99471.1"/>
    </source>
</evidence>
<evidence type="ECO:0000256" key="4">
    <source>
        <dbReference type="ARBA" id="ARBA00023136"/>
    </source>
</evidence>
<feature type="compositionally biased region" description="Polar residues" evidence="5">
    <location>
        <begin position="1"/>
        <end position="13"/>
    </location>
</feature>
<gene>
    <name evidence="8" type="ORF">FIBRA_01489</name>
</gene>